<protein>
    <submittedName>
        <fullName evidence="1">Si:dkey-237j11.3</fullName>
    </submittedName>
</protein>
<dbReference type="Ensembl" id="ENSHCOT00000017800.1">
    <property type="protein sequence ID" value="ENSHCOP00000011156.1"/>
    <property type="gene ID" value="ENSHCOG00000013921.1"/>
</dbReference>
<dbReference type="InterPro" id="IPR036816">
    <property type="entry name" value="RNaseA-like_dom_sf"/>
</dbReference>
<accession>A0A3Q2YCX6</accession>
<reference evidence="1" key="2">
    <citation type="submission" date="2025-09" db="UniProtKB">
        <authorList>
            <consortium name="Ensembl"/>
        </authorList>
    </citation>
    <scope>IDENTIFICATION</scope>
</reference>
<dbReference type="GeneTree" id="ENSGT01030000234784"/>
<keyword evidence="2" id="KW-1185">Reference proteome</keyword>
<reference evidence="1" key="1">
    <citation type="submission" date="2025-08" db="UniProtKB">
        <authorList>
            <consortium name="Ensembl"/>
        </authorList>
    </citation>
    <scope>IDENTIFICATION</scope>
</reference>
<sequence>NTFVKRHIRSGLPASLDVNEWRNYIKNNGGCDRPTQSFLDPKDLDRVRAVCSSAGGKTFKENLCISQEPFSFVTVRSDQGTCGIRNVVRESKHLILACEVLENQCVPVHFEGNPKSAKP</sequence>
<dbReference type="Gene3D" id="3.10.130.10">
    <property type="entry name" value="Ribonuclease A-like domain"/>
    <property type="match status" value="1"/>
</dbReference>
<name>A0A3Q2YCX6_HIPCM</name>
<proteinExistence type="predicted"/>
<organism evidence="1 2">
    <name type="scientific">Hippocampus comes</name>
    <name type="common">Tiger tail seahorse</name>
    <dbReference type="NCBI Taxonomy" id="109280"/>
    <lineage>
        <taxon>Eukaryota</taxon>
        <taxon>Metazoa</taxon>
        <taxon>Chordata</taxon>
        <taxon>Craniata</taxon>
        <taxon>Vertebrata</taxon>
        <taxon>Euteleostomi</taxon>
        <taxon>Actinopterygii</taxon>
        <taxon>Neopterygii</taxon>
        <taxon>Teleostei</taxon>
        <taxon>Neoteleostei</taxon>
        <taxon>Acanthomorphata</taxon>
        <taxon>Syngnathiaria</taxon>
        <taxon>Syngnathiformes</taxon>
        <taxon>Syngnathoidei</taxon>
        <taxon>Syngnathidae</taxon>
        <taxon>Hippocampus</taxon>
    </lineage>
</organism>
<dbReference type="AlphaFoldDB" id="A0A3Q2YCX6"/>
<dbReference type="OMA" id="QGTCGIK"/>
<dbReference type="Proteomes" id="UP000264820">
    <property type="component" value="Unplaced"/>
</dbReference>
<evidence type="ECO:0000313" key="1">
    <source>
        <dbReference type="Ensembl" id="ENSHCOP00000011156.1"/>
    </source>
</evidence>
<evidence type="ECO:0000313" key="2">
    <source>
        <dbReference type="Proteomes" id="UP000264820"/>
    </source>
</evidence>